<proteinExistence type="predicted"/>
<protein>
    <submittedName>
        <fullName evidence="1">Uncharacterized protein</fullName>
    </submittedName>
</protein>
<name>A0A7D4TK34_9SPHI</name>
<sequence>MIKIPHKLKQQLWWLIISVDFDYSRIAIADHEINGDVLTLWLEDKHDFKNSLDECLQADIHLKQFARLIKTEGLNSYEGTKVHSGKNFAYKSRVTINEPIRWYQEDASPTEQLWAREAMLKTILTQLVETEIYAEAE</sequence>
<gene>
    <name evidence="1" type="ORF">HQ865_01525</name>
</gene>
<evidence type="ECO:0000313" key="2">
    <source>
        <dbReference type="Proteomes" id="UP000505355"/>
    </source>
</evidence>
<evidence type="ECO:0000313" key="1">
    <source>
        <dbReference type="EMBL" id="QKJ28493.1"/>
    </source>
</evidence>
<dbReference type="RefSeq" id="WP_173413195.1">
    <property type="nucleotide sequence ID" value="NZ_CP054139.1"/>
</dbReference>
<reference evidence="1 2" key="1">
    <citation type="submission" date="2020-05" db="EMBL/GenBank/DDBJ databases">
        <title>Mucilaginibacter mali sp. nov.</title>
        <authorList>
            <person name="Kim H.S."/>
            <person name="Lee K.C."/>
            <person name="Suh M.K."/>
            <person name="Kim J.-S."/>
            <person name="Han K.-I."/>
            <person name="Eom M.K."/>
            <person name="Shin Y.K."/>
            <person name="Lee J.-S."/>
        </authorList>
    </citation>
    <scope>NUCLEOTIDE SEQUENCE [LARGE SCALE GENOMIC DNA]</scope>
    <source>
        <strain evidence="1 2">G2-14</strain>
    </source>
</reference>
<dbReference type="AlphaFoldDB" id="A0A7D4TK34"/>
<keyword evidence="2" id="KW-1185">Reference proteome</keyword>
<dbReference type="EMBL" id="CP054139">
    <property type="protein sequence ID" value="QKJ28493.1"/>
    <property type="molecule type" value="Genomic_DNA"/>
</dbReference>
<dbReference type="Proteomes" id="UP000505355">
    <property type="component" value="Chromosome"/>
</dbReference>
<accession>A0A7D4TK34</accession>
<organism evidence="1 2">
    <name type="scientific">Mucilaginibacter mali</name>
    <dbReference type="NCBI Taxonomy" id="2740462"/>
    <lineage>
        <taxon>Bacteria</taxon>
        <taxon>Pseudomonadati</taxon>
        <taxon>Bacteroidota</taxon>
        <taxon>Sphingobacteriia</taxon>
        <taxon>Sphingobacteriales</taxon>
        <taxon>Sphingobacteriaceae</taxon>
        <taxon>Mucilaginibacter</taxon>
    </lineage>
</organism>
<dbReference type="KEGG" id="mmab:HQ865_01525"/>